<evidence type="ECO:0000313" key="1">
    <source>
        <dbReference type="EMBL" id="CUN68534.1"/>
    </source>
</evidence>
<dbReference type="Proteomes" id="UP000095746">
    <property type="component" value="Unassembled WGS sequence"/>
</dbReference>
<dbReference type="AlphaFoldDB" id="A0A173YX25"/>
<dbReference type="EMBL" id="CYZT01000009">
    <property type="protein sequence ID" value="CUN68534.1"/>
    <property type="molecule type" value="Genomic_DNA"/>
</dbReference>
<gene>
    <name evidence="1" type="ORF">ERS852411_00318</name>
</gene>
<protein>
    <submittedName>
        <fullName evidence="1">Uncharacterized protein</fullName>
    </submittedName>
</protein>
<name>A0A173YX25_FLAPL</name>
<reference evidence="1 2" key="1">
    <citation type="submission" date="2015-09" db="EMBL/GenBank/DDBJ databases">
        <authorList>
            <consortium name="Pathogen Informatics"/>
        </authorList>
    </citation>
    <scope>NUCLEOTIDE SEQUENCE [LARGE SCALE GENOMIC DNA]</scope>
    <source>
        <strain evidence="1 2">2789STDY5608854</strain>
    </source>
</reference>
<evidence type="ECO:0000313" key="2">
    <source>
        <dbReference type="Proteomes" id="UP000095746"/>
    </source>
</evidence>
<proteinExistence type="predicted"/>
<sequence>MDNGYIVRFIRKDEKADEEYYYLAYGDALSHLALFKNDDSGLYKRIEIVDSCSLRLPYVVLDFQDMNCSA</sequence>
<organism evidence="1 2">
    <name type="scientific">Flavonifractor plautii</name>
    <name type="common">Fusobacterium plautii</name>
    <dbReference type="NCBI Taxonomy" id="292800"/>
    <lineage>
        <taxon>Bacteria</taxon>
        <taxon>Bacillati</taxon>
        <taxon>Bacillota</taxon>
        <taxon>Clostridia</taxon>
        <taxon>Eubacteriales</taxon>
        <taxon>Oscillospiraceae</taxon>
        <taxon>Flavonifractor</taxon>
    </lineage>
</organism>
<accession>A0A173YX25</accession>